<name>A0ABQ6MR99_9STRA</name>
<feature type="compositionally biased region" description="Pro residues" evidence="1">
    <location>
        <begin position="689"/>
        <end position="702"/>
    </location>
</feature>
<evidence type="ECO:0000313" key="2">
    <source>
        <dbReference type="EMBL" id="GMI31465.1"/>
    </source>
</evidence>
<feature type="region of interest" description="Disordered" evidence="1">
    <location>
        <begin position="722"/>
        <end position="748"/>
    </location>
</feature>
<evidence type="ECO:0000313" key="3">
    <source>
        <dbReference type="Proteomes" id="UP001165060"/>
    </source>
</evidence>
<accession>A0ABQ6MR99</accession>
<feature type="region of interest" description="Disordered" evidence="1">
    <location>
        <begin position="684"/>
        <end position="706"/>
    </location>
</feature>
<proteinExistence type="predicted"/>
<dbReference type="Proteomes" id="UP001165060">
    <property type="component" value="Unassembled WGS sequence"/>
</dbReference>
<organism evidence="2 3">
    <name type="scientific">Tetraparma gracilis</name>
    <dbReference type="NCBI Taxonomy" id="2962635"/>
    <lineage>
        <taxon>Eukaryota</taxon>
        <taxon>Sar</taxon>
        <taxon>Stramenopiles</taxon>
        <taxon>Ochrophyta</taxon>
        <taxon>Bolidophyceae</taxon>
        <taxon>Parmales</taxon>
        <taxon>Triparmaceae</taxon>
        <taxon>Tetraparma</taxon>
    </lineage>
</organism>
<feature type="compositionally biased region" description="Acidic residues" evidence="1">
    <location>
        <begin position="864"/>
        <end position="878"/>
    </location>
</feature>
<comment type="caution">
    <text evidence="2">The sequence shown here is derived from an EMBL/GenBank/DDBJ whole genome shotgun (WGS) entry which is preliminary data.</text>
</comment>
<dbReference type="EMBL" id="BRYB01004461">
    <property type="protein sequence ID" value="GMI31465.1"/>
    <property type="molecule type" value="Genomic_DNA"/>
</dbReference>
<feature type="region of interest" description="Disordered" evidence="1">
    <location>
        <begin position="795"/>
        <end position="878"/>
    </location>
</feature>
<feature type="compositionally biased region" description="Pro residues" evidence="1">
    <location>
        <begin position="818"/>
        <end position="831"/>
    </location>
</feature>
<gene>
    <name evidence="2" type="ORF">TeGR_g15077</name>
</gene>
<reference evidence="2 3" key="1">
    <citation type="journal article" date="2023" name="Commun. Biol.">
        <title>Genome analysis of Parmales, the sister group of diatoms, reveals the evolutionary specialization of diatoms from phago-mixotrophs to photoautotrophs.</title>
        <authorList>
            <person name="Ban H."/>
            <person name="Sato S."/>
            <person name="Yoshikawa S."/>
            <person name="Yamada K."/>
            <person name="Nakamura Y."/>
            <person name="Ichinomiya M."/>
            <person name="Sato N."/>
            <person name="Blanc-Mathieu R."/>
            <person name="Endo H."/>
            <person name="Kuwata A."/>
            <person name="Ogata H."/>
        </authorList>
    </citation>
    <scope>NUCLEOTIDE SEQUENCE [LARGE SCALE GENOMIC DNA]</scope>
</reference>
<feature type="compositionally biased region" description="Pro residues" evidence="1">
    <location>
        <begin position="727"/>
        <end position="743"/>
    </location>
</feature>
<evidence type="ECO:0000256" key="1">
    <source>
        <dbReference type="SAM" id="MobiDB-lite"/>
    </source>
</evidence>
<protein>
    <recommendedName>
        <fullName evidence="4">Sfi1 spindle body domain-containing protein</fullName>
    </recommendedName>
</protein>
<keyword evidence="3" id="KW-1185">Reference proteome</keyword>
<sequence>MLRLRRSSLRSRASRASCVRADLHRLHVCKAAAFERLFAFKITRRAAAIRGRRDADLADRLFYESAGRRLLGALGARRAGGEERRFKMARARAHAERALKLRAWGRLREEAGDRRAARACDAAADDFRAVSGTRAALRRLGEAAGEGRRERARMAKADVFARQRAFERLRRRVAASAAAKLQAAERDAEAGRQHLRSRLRELRSRGAELSAGRTRARLLQALAARHHLRASLRRLARHARLDRRRRLSASVVYGRARAAAGLVRGAFRAWREAAAAGAAAERAFANSAARRGVAALLSHARARRRARRGKRAAGNFAAGVAQLRAFCGWAAAAAAAGAERRACAQADAHFRAAAFRRLRAAAARRAAERRTPEHAAVAARAFDAWQAFMELRARRAKAGRVADYKFQDSALRGALRALGARAARGREGRGRARLAEEHWGRSGGAGALGRWRRAAAAGRRRRAREGEADEHARRAALSRALGALRAGCEARKRLRRTERLARRKRLITALEAWKELVERGRGERREAREEAGRRYYRKRFELLSAVLAAWTARALRSRALAAKASQLQAGRASSLALASLRTWRGAVERERRREKNLQRVILSRWLDLVREGRRRREMERRALRFWYANTAEKVFRGWKWWWGREREARMIETEKYIRRRVDERLAVASRGGLEGVASLVGGRAASLPQPAPPPPPPAPRAPAAPAFSKAVLEQPRRPLQLLMDGAAPPPAQPAPAGPAPPAPGAREGGREIPAWILAELNKRYAVDAGLARPQPAPAAPTPAVRGVYEAGPPWLKMELPAPREPAPREPAPREPAPREPAPAPVPPPPSLPAAATPLFAIDESRETNLTTTTTSTDDDRRDEVEAEAEVEVGDEENVELPLASFDDAAPQSPPRLALRIHAGPENILSPMSIASQQARSLNPQPAADIEQQLAKLEGRLGRIREEKRRRKGGEGYAEWKDKVTPKVQQILGMISLMKQEQGGEGEGWGGGA</sequence>
<evidence type="ECO:0008006" key="4">
    <source>
        <dbReference type="Google" id="ProtNLM"/>
    </source>
</evidence>
<feature type="compositionally biased region" description="Basic and acidic residues" evidence="1">
    <location>
        <begin position="805"/>
        <end position="817"/>
    </location>
</feature>